<dbReference type="InParanoid" id="B9S5Y2"/>
<organism evidence="1 2">
    <name type="scientific">Ricinus communis</name>
    <name type="common">Castor bean</name>
    <dbReference type="NCBI Taxonomy" id="3988"/>
    <lineage>
        <taxon>Eukaryota</taxon>
        <taxon>Viridiplantae</taxon>
        <taxon>Streptophyta</taxon>
        <taxon>Embryophyta</taxon>
        <taxon>Tracheophyta</taxon>
        <taxon>Spermatophyta</taxon>
        <taxon>Magnoliopsida</taxon>
        <taxon>eudicotyledons</taxon>
        <taxon>Gunneridae</taxon>
        <taxon>Pentapetalae</taxon>
        <taxon>rosids</taxon>
        <taxon>fabids</taxon>
        <taxon>Malpighiales</taxon>
        <taxon>Euphorbiaceae</taxon>
        <taxon>Acalyphoideae</taxon>
        <taxon>Acalypheae</taxon>
        <taxon>Ricinus</taxon>
    </lineage>
</organism>
<sequence>MGGGQKNIWGSRLQHIGAGNDVPSFKRKEPLEIFTEFSLERERERRSYIVCIIKKDFTSGKHFIYVSHTPLKINNAKSTNPLFFVVPTSTHSN</sequence>
<evidence type="ECO:0000313" key="1">
    <source>
        <dbReference type="EMBL" id="EEF40891.1"/>
    </source>
</evidence>
<evidence type="ECO:0000313" key="2">
    <source>
        <dbReference type="Proteomes" id="UP000008311"/>
    </source>
</evidence>
<dbReference type="Proteomes" id="UP000008311">
    <property type="component" value="Unassembled WGS sequence"/>
</dbReference>
<name>B9S5Y2_RICCO</name>
<gene>
    <name evidence="1" type="ORF">RCOM_1062280</name>
</gene>
<dbReference type="AlphaFoldDB" id="B9S5Y2"/>
<protein>
    <submittedName>
        <fullName evidence="1">Uncharacterized protein</fullName>
    </submittedName>
</protein>
<dbReference type="EMBL" id="EQ973877">
    <property type="protein sequence ID" value="EEF40891.1"/>
    <property type="molecule type" value="Genomic_DNA"/>
</dbReference>
<reference evidence="2" key="1">
    <citation type="journal article" date="2010" name="Nat. Biotechnol.">
        <title>Draft genome sequence of the oilseed species Ricinus communis.</title>
        <authorList>
            <person name="Chan A.P."/>
            <person name="Crabtree J."/>
            <person name="Zhao Q."/>
            <person name="Lorenzi H."/>
            <person name="Orvis J."/>
            <person name="Puiu D."/>
            <person name="Melake-Berhan A."/>
            <person name="Jones K.M."/>
            <person name="Redman J."/>
            <person name="Chen G."/>
            <person name="Cahoon E.B."/>
            <person name="Gedil M."/>
            <person name="Stanke M."/>
            <person name="Haas B.J."/>
            <person name="Wortman J.R."/>
            <person name="Fraser-Liggett C.M."/>
            <person name="Ravel J."/>
            <person name="Rabinowicz P.D."/>
        </authorList>
    </citation>
    <scope>NUCLEOTIDE SEQUENCE [LARGE SCALE GENOMIC DNA]</scope>
    <source>
        <strain evidence="2">cv. Hale</strain>
    </source>
</reference>
<accession>B9S5Y2</accession>
<proteinExistence type="predicted"/>
<keyword evidence="2" id="KW-1185">Reference proteome</keyword>